<organism evidence="1 2">
    <name type="scientific">Pleurodeles waltl</name>
    <name type="common">Iberian ribbed newt</name>
    <dbReference type="NCBI Taxonomy" id="8319"/>
    <lineage>
        <taxon>Eukaryota</taxon>
        <taxon>Metazoa</taxon>
        <taxon>Chordata</taxon>
        <taxon>Craniata</taxon>
        <taxon>Vertebrata</taxon>
        <taxon>Euteleostomi</taxon>
        <taxon>Amphibia</taxon>
        <taxon>Batrachia</taxon>
        <taxon>Caudata</taxon>
        <taxon>Salamandroidea</taxon>
        <taxon>Salamandridae</taxon>
        <taxon>Pleurodelinae</taxon>
        <taxon>Pleurodeles</taxon>
    </lineage>
</organism>
<evidence type="ECO:0000313" key="2">
    <source>
        <dbReference type="Proteomes" id="UP001066276"/>
    </source>
</evidence>
<protein>
    <submittedName>
        <fullName evidence="1">Uncharacterized protein</fullName>
    </submittedName>
</protein>
<keyword evidence="2" id="KW-1185">Reference proteome</keyword>
<dbReference type="AlphaFoldDB" id="A0AAV7Q6J3"/>
<proteinExistence type="predicted"/>
<accession>A0AAV7Q6J3</accession>
<gene>
    <name evidence="1" type="ORF">NDU88_002615</name>
</gene>
<sequence length="176" mass="18489">MPAEDTCVSSVVVVVKLQGERSFRGELVLQGAQGATSLPGRLTEPPAPKLPKLRHSKLWLSGLLRAAAGLEASACSDQARTAQTPAPGRRIAGLLSCPPGRNSWRNAVWTLTAALTGSGGGAPIPILLPVQRSDFDLGVDQRGNATDLVLDTSLLQTSSLRLAPSRPLFHLALKQS</sequence>
<dbReference type="Proteomes" id="UP001066276">
    <property type="component" value="Chromosome 6"/>
</dbReference>
<comment type="caution">
    <text evidence="1">The sequence shown here is derived from an EMBL/GenBank/DDBJ whole genome shotgun (WGS) entry which is preliminary data.</text>
</comment>
<dbReference type="EMBL" id="JANPWB010000010">
    <property type="protein sequence ID" value="KAJ1136197.1"/>
    <property type="molecule type" value="Genomic_DNA"/>
</dbReference>
<evidence type="ECO:0000313" key="1">
    <source>
        <dbReference type="EMBL" id="KAJ1136197.1"/>
    </source>
</evidence>
<name>A0AAV7Q6J3_PLEWA</name>
<reference evidence="1" key="1">
    <citation type="journal article" date="2022" name="bioRxiv">
        <title>Sequencing and chromosome-scale assembly of the giantPleurodeles waltlgenome.</title>
        <authorList>
            <person name="Brown T."/>
            <person name="Elewa A."/>
            <person name="Iarovenko S."/>
            <person name="Subramanian E."/>
            <person name="Araus A.J."/>
            <person name="Petzold A."/>
            <person name="Susuki M."/>
            <person name="Suzuki K.-i.T."/>
            <person name="Hayashi T."/>
            <person name="Toyoda A."/>
            <person name="Oliveira C."/>
            <person name="Osipova E."/>
            <person name="Leigh N.D."/>
            <person name="Simon A."/>
            <person name="Yun M.H."/>
        </authorList>
    </citation>
    <scope>NUCLEOTIDE SEQUENCE</scope>
    <source>
        <strain evidence="1">20211129_DDA</strain>
        <tissue evidence="1">Liver</tissue>
    </source>
</reference>